<accession>A0A8H5CZY9</accession>
<dbReference type="AlphaFoldDB" id="A0A8H5CZY9"/>
<comment type="caution">
    <text evidence="2">The sequence shown here is derived from an EMBL/GenBank/DDBJ whole genome shotgun (WGS) entry which is preliminary data.</text>
</comment>
<evidence type="ECO:0000313" key="3">
    <source>
        <dbReference type="Proteomes" id="UP000559027"/>
    </source>
</evidence>
<reference evidence="2 3" key="1">
    <citation type="journal article" date="2020" name="ISME J.">
        <title>Uncovering the hidden diversity of litter-decomposition mechanisms in mushroom-forming fungi.</title>
        <authorList>
            <person name="Floudas D."/>
            <person name="Bentzer J."/>
            <person name="Ahren D."/>
            <person name="Johansson T."/>
            <person name="Persson P."/>
            <person name="Tunlid A."/>
        </authorList>
    </citation>
    <scope>NUCLEOTIDE SEQUENCE [LARGE SCALE GENOMIC DNA]</scope>
    <source>
        <strain evidence="2 3">CBS 146.42</strain>
    </source>
</reference>
<evidence type="ECO:0000313" key="2">
    <source>
        <dbReference type="EMBL" id="KAF5350643.1"/>
    </source>
</evidence>
<feature type="compositionally biased region" description="Basic and acidic residues" evidence="1">
    <location>
        <begin position="352"/>
        <end position="363"/>
    </location>
</feature>
<dbReference type="OrthoDB" id="3056056at2759"/>
<dbReference type="Proteomes" id="UP000559027">
    <property type="component" value="Unassembled WGS sequence"/>
</dbReference>
<feature type="region of interest" description="Disordered" evidence="1">
    <location>
        <begin position="294"/>
        <end position="331"/>
    </location>
</feature>
<feature type="compositionally biased region" description="Basic and acidic residues" evidence="1">
    <location>
        <begin position="444"/>
        <end position="468"/>
    </location>
</feature>
<feature type="compositionally biased region" description="Polar residues" evidence="1">
    <location>
        <begin position="1"/>
        <end position="14"/>
    </location>
</feature>
<feature type="region of interest" description="Disordered" evidence="1">
    <location>
        <begin position="1"/>
        <end position="25"/>
    </location>
</feature>
<keyword evidence="3" id="KW-1185">Reference proteome</keyword>
<organism evidence="2 3">
    <name type="scientific">Leucocoprinus leucothites</name>
    <dbReference type="NCBI Taxonomy" id="201217"/>
    <lineage>
        <taxon>Eukaryota</taxon>
        <taxon>Fungi</taxon>
        <taxon>Dikarya</taxon>
        <taxon>Basidiomycota</taxon>
        <taxon>Agaricomycotina</taxon>
        <taxon>Agaricomycetes</taxon>
        <taxon>Agaricomycetidae</taxon>
        <taxon>Agaricales</taxon>
        <taxon>Agaricineae</taxon>
        <taxon>Agaricaceae</taxon>
        <taxon>Leucocoprinus</taxon>
    </lineage>
</organism>
<gene>
    <name evidence="2" type="ORF">D9756_008481</name>
</gene>
<dbReference type="EMBL" id="JAACJO010000014">
    <property type="protein sequence ID" value="KAF5350643.1"/>
    <property type="molecule type" value="Genomic_DNA"/>
</dbReference>
<protein>
    <submittedName>
        <fullName evidence="2">Uncharacterized protein</fullName>
    </submittedName>
</protein>
<proteinExistence type="predicted"/>
<feature type="region of interest" description="Disordered" evidence="1">
    <location>
        <begin position="440"/>
        <end position="469"/>
    </location>
</feature>
<evidence type="ECO:0000256" key="1">
    <source>
        <dbReference type="SAM" id="MobiDB-lite"/>
    </source>
</evidence>
<feature type="region of interest" description="Disordered" evidence="1">
    <location>
        <begin position="345"/>
        <end position="428"/>
    </location>
</feature>
<name>A0A8H5CZY9_9AGAR</name>
<feature type="compositionally biased region" description="Low complexity" evidence="1">
    <location>
        <begin position="397"/>
        <end position="413"/>
    </location>
</feature>
<sequence>MASQETPGPNTTTRAPRPEPELETVPLARLTRKTVERLAPFCQIRLPNDATQAPLVPKTNSKILRLIQAVDTSMLVAQIGYRLSSDAATICDPFAPPPHASSSSLGNMKHGAGSTPEMLQTMAAHGHGHCLKAAEAFRDVQQEIYRIAAATKDNETTVLVPPDPQQPANRRTTLKEVGTSLVANLSLLERFARSMTDLTSWWEWLEEELMSPNSGMLPVVGKKDAELCARWGKIKAGYLDYYNTIRAVYTRYPQLFTTSSTAWQSLSSVLPAPSSSDSSWDGSYEDLAAPLGEEAVEENGKPSNSSHDLLKPSKGKKTKEKSNSVTNKERVKALATKLGLAKVFAKKKKPAKGKEKTKEKAEENVAEATSVIDIKTSASPAPMSEKTPATTDHTVIPDTSSPAPASALSQPPSEKNAPAIENGTTVPPVSPMVVIVQGNNVPEKGAELPTEQRDGGVKEKEEKEEKKKSGLAKLFAKLKNVFVKLGCQTGSGIER</sequence>